<dbReference type="Pfam" id="PF11855">
    <property type="entry name" value="DUF3375"/>
    <property type="match status" value="1"/>
</dbReference>
<comment type="caution">
    <text evidence="1">The sequence shown here is derived from an EMBL/GenBank/DDBJ whole genome shotgun (WGS) entry which is preliminary data.</text>
</comment>
<sequence length="520" mass="58043">MSDVVAELARVREAFERPTLTLLHKPQAALVLTVFRTAFGRDMASVPADRLHTQVDVYLGELRQIGQDAPKGTGRDLCRKWMREQWLTRYEDDGGEVYTLTSHAQAALSLVNSLMRDRVTLSEHRINTIRSAFRYMNTVVNPDRAARVALLNDEIVKLERERDRLVNGGELELASDDTLLEGFVQLLTLIGDLPGEFKRVEEAYELMRREIMASFRLEERPIGEVIDDYLRRTADLMTATPQGRAFEGAFALLRDDVLLQELHSDIRDLLEHPRAASILSRSDRVDLRSTVEVIRGGIDGVLEFRSRLTRTLREQIVNQDIDRNRALSTVLRQLDSELVTWVAGTNSQARVPLDLLPQRPEVHHLKLRFYDPANDVPPPPLTNVAPDGDLRAPSLEELRAQGGPTFPLLRTVLVSLQSLWTGDEAAGRARSVGEAFNELPADDRRPVEVLGLLHLLMSLDPDVTEHGYEQYDAVLPGGTAFPVMVPRIVADPGGATPIEALPQLVADGDQSPLAPEGAEL</sequence>
<dbReference type="Proteomes" id="UP001500393">
    <property type="component" value="Unassembled WGS sequence"/>
</dbReference>
<accession>A0ABN2EFS5</accession>
<protein>
    <recommendedName>
        <fullName evidence="3">DUF3375 domain-containing protein</fullName>
    </recommendedName>
</protein>
<organism evidence="1 2">
    <name type="scientific">Kribbella sancticallisti</name>
    <dbReference type="NCBI Taxonomy" id="460087"/>
    <lineage>
        <taxon>Bacteria</taxon>
        <taxon>Bacillati</taxon>
        <taxon>Actinomycetota</taxon>
        <taxon>Actinomycetes</taxon>
        <taxon>Propionibacteriales</taxon>
        <taxon>Kribbellaceae</taxon>
        <taxon>Kribbella</taxon>
    </lineage>
</organism>
<reference evidence="1 2" key="1">
    <citation type="journal article" date="2019" name="Int. J. Syst. Evol. Microbiol.">
        <title>The Global Catalogue of Microorganisms (GCM) 10K type strain sequencing project: providing services to taxonomists for standard genome sequencing and annotation.</title>
        <authorList>
            <consortium name="The Broad Institute Genomics Platform"/>
            <consortium name="The Broad Institute Genome Sequencing Center for Infectious Disease"/>
            <person name="Wu L."/>
            <person name="Ma J."/>
        </authorList>
    </citation>
    <scope>NUCLEOTIDE SEQUENCE [LARGE SCALE GENOMIC DNA]</scope>
    <source>
        <strain evidence="1 2">JCM 14969</strain>
    </source>
</reference>
<keyword evidence="2" id="KW-1185">Reference proteome</keyword>
<dbReference type="InterPro" id="IPR021804">
    <property type="entry name" value="DUF3375"/>
</dbReference>
<evidence type="ECO:0000313" key="2">
    <source>
        <dbReference type="Proteomes" id="UP001500393"/>
    </source>
</evidence>
<evidence type="ECO:0008006" key="3">
    <source>
        <dbReference type="Google" id="ProtNLM"/>
    </source>
</evidence>
<gene>
    <name evidence="1" type="ORF">GCM10009789_68830</name>
</gene>
<evidence type="ECO:0000313" key="1">
    <source>
        <dbReference type="EMBL" id="GAA1605108.1"/>
    </source>
</evidence>
<dbReference type="EMBL" id="BAAAOS010000054">
    <property type="protein sequence ID" value="GAA1605108.1"/>
    <property type="molecule type" value="Genomic_DNA"/>
</dbReference>
<proteinExistence type="predicted"/>
<name>A0ABN2EFS5_9ACTN</name>